<dbReference type="RefSeq" id="WP_140527594.1">
    <property type="nucleotide sequence ID" value="NZ_SDPD01000008.1"/>
</dbReference>
<dbReference type="InterPro" id="IPR007398">
    <property type="entry name" value="BioG"/>
</dbReference>
<organism evidence="1 2">
    <name type="scientific">Haemophilus haemolyticus</name>
    <dbReference type="NCBI Taxonomy" id="726"/>
    <lineage>
        <taxon>Bacteria</taxon>
        <taxon>Pseudomonadati</taxon>
        <taxon>Pseudomonadota</taxon>
        <taxon>Gammaproteobacteria</taxon>
        <taxon>Pasteurellales</taxon>
        <taxon>Pasteurellaceae</taxon>
        <taxon>Haemophilus</taxon>
    </lineage>
</organism>
<dbReference type="Pfam" id="PF04301">
    <property type="entry name" value="BioG"/>
    <property type="match status" value="1"/>
</dbReference>
<evidence type="ECO:0000313" key="1">
    <source>
        <dbReference type="EMBL" id="TPH21061.1"/>
    </source>
</evidence>
<proteinExistence type="predicted"/>
<reference evidence="1 2" key="1">
    <citation type="submission" date="2019-01" db="EMBL/GenBank/DDBJ databases">
        <title>Comparative genomic analysis identifies haemin-independent Haemophilus haemolyticus: a formal re-classification of Haemophilus intermedius.</title>
        <authorList>
            <person name="Harris T.M."/>
            <person name="Price E.P."/>
            <person name="Sarovich D.S."/>
            <person name="Norskov-Lauritsen N."/>
            <person name="Beissbarth J."/>
            <person name="Chang A.B."/>
            <person name="Smith-Vaughan H.C."/>
        </authorList>
    </citation>
    <scope>NUCLEOTIDE SEQUENCE [LARGE SCALE GENOMIC DNA]</scope>
    <source>
        <strain evidence="1 2">60982 B Hi-1</strain>
    </source>
</reference>
<name>A0A502LFS0_HAEHA</name>
<protein>
    <submittedName>
        <fullName evidence="1">DUF452 family protein</fullName>
    </submittedName>
</protein>
<evidence type="ECO:0000313" key="2">
    <source>
        <dbReference type="Proteomes" id="UP000316282"/>
    </source>
</evidence>
<comment type="caution">
    <text evidence="1">The sequence shown here is derived from an EMBL/GenBank/DDBJ whole genome shotgun (WGS) entry which is preliminary data.</text>
</comment>
<sequence length="216" mass="25214">MKTKFYDHQGEHLIVYFAGWGTPLDAVAHLIFPTNHNLLICYDYQDLKLDFDFSAYQQIRVVAWSMGVWVAERVLQEGITLQSSTAVNGTGLPCDDSFGIPYAIFKGTLDNLAENTRTKFERRICGDKVSFERYQQFPARPFNEIHQELTALFAMIQQDKRTDLIHWTNAWVSSRDKIFIPANQHQYWASRCAVQEIEGEHYVFSRFTHWSALWNH</sequence>
<dbReference type="AlphaFoldDB" id="A0A502LFS0"/>
<accession>A0A502LFS0</accession>
<gene>
    <name evidence="1" type="ORF">EUX52_06180</name>
</gene>
<dbReference type="EMBL" id="SDPD01000008">
    <property type="protein sequence ID" value="TPH21061.1"/>
    <property type="molecule type" value="Genomic_DNA"/>
</dbReference>
<dbReference type="Proteomes" id="UP000316282">
    <property type="component" value="Unassembled WGS sequence"/>
</dbReference>